<reference evidence="4" key="1">
    <citation type="submission" date="2014-03" db="EMBL/GenBank/DDBJ databases">
        <title>The Genome Sequence of Puccinia striiformis f. sp. tritici PST-78.</title>
        <authorList>
            <consortium name="The Broad Institute Genome Sequencing Platform"/>
            <person name="Cuomo C."/>
            <person name="Hulbert S."/>
            <person name="Chen X."/>
            <person name="Walker B."/>
            <person name="Young S.K."/>
            <person name="Zeng Q."/>
            <person name="Gargeya S."/>
            <person name="Fitzgerald M."/>
            <person name="Haas B."/>
            <person name="Abouelleil A."/>
            <person name="Alvarado L."/>
            <person name="Arachchi H.M."/>
            <person name="Berlin A.M."/>
            <person name="Chapman S.B."/>
            <person name="Goldberg J."/>
            <person name="Griggs A."/>
            <person name="Gujja S."/>
            <person name="Hansen M."/>
            <person name="Howarth C."/>
            <person name="Imamovic A."/>
            <person name="Larimer J."/>
            <person name="McCowan C."/>
            <person name="Montmayeur A."/>
            <person name="Murphy C."/>
            <person name="Neiman D."/>
            <person name="Pearson M."/>
            <person name="Priest M."/>
            <person name="Roberts A."/>
            <person name="Saif S."/>
            <person name="Shea T."/>
            <person name="Sisk P."/>
            <person name="Sykes S."/>
            <person name="Wortman J."/>
            <person name="Nusbaum C."/>
            <person name="Birren B."/>
        </authorList>
    </citation>
    <scope>NUCLEOTIDE SEQUENCE [LARGE SCALE GENOMIC DNA]</scope>
    <source>
        <strain evidence="4">race PST-78</strain>
    </source>
</reference>
<gene>
    <name evidence="3" type="ORF">PSTG_14362</name>
</gene>
<dbReference type="AlphaFoldDB" id="A0A0L0UYZ4"/>
<feature type="compositionally biased region" description="Pro residues" evidence="2">
    <location>
        <begin position="1"/>
        <end position="10"/>
    </location>
</feature>
<evidence type="ECO:0000256" key="2">
    <source>
        <dbReference type="SAM" id="MobiDB-lite"/>
    </source>
</evidence>
<feature type="region of interest" description="Disordered" evidence="2">
    <location>
        <begin position="1"/>
        <end position="27"/>
    </location>
</feature>
<feature type="region of interest" description="Disordered" evidence="2">
    <location>
        <begin position="334"/>
        <end position="372"/>
    </location>
</feature>
<evidence type="ECO:0000313" key="4">
    <source>
        <dbReference type="Proteomes" id="UP000054564"/>
    </source>
</evidence>
<keyword evidence="1" id="KW-0175">Coiled coil</keyword>
<evidence type="ECO:0000256" key="1">
    <source>
        <dbReference type="SAM" id="Coils"/>
    </source>
</evidence>
<dbReference type="Proteomes" id="UP000054564">
    <property type="component" value="Unassembled WGS sequence"/>
</dbReference>
<comment type="caution">
    <text evidence="3">The sequence shown here is derived from an EMBL/GenBank/DDBJ whole genome shotgun (WGS) entry which is preliminary data.</text>
</comment>
<feature type="compositionally biased region" description="Low complexity" evidence="2">
    <location>
        <begin position="412"/>
        <end position="425"/>
    </location>
</feature>
<feature type="coiled-coil region" evidence="1">
    <location>
        <begin position="182"/>
        <end position="223"/>
    </location>
</feature>
<organism evidence="3 4">
    <name type="scientific">Puccinia striiformis f. sp. tritici PST-78</name>
    <dbReference type="NCBI Taxonomy" id="1165861"/>
    <lineage>
        <taxon>Eukaryota</taxon>
        <taxon>Fungi</taxon>
        <taxon>Dikarya</taxon>
        <taxon>Basidiomycota</taxon>
        <taxon>Pucciniomycotina</taxon>
        <taxon>Pucciniomycetes</taxon>
        <taxon>Pucciniales</taxon>
        <taxon>Pucciniaceae</taxon>
        <taxon>Puccinia</taxon>
    </lineage>
</organism>
<evidence type="ECO:0000313" key="3">
    <source>
        <dbReference type="EMBL" id="KNE92268.1"/>
    </source>
</evidence>
<dbReference type="EMBL" id="AJIL01000170">
    <property type="protein sequence ID" value="KNE92268.1"/>
    <property type="molecule type" value="Genomic_DNA"/>
</dbReference>
<feature type="region of interest" description="Disordered" evidence="2">
    <location>
        <begin position="412"/>
        <end position="439"/>
    </location>
</feature>
<keyword evidence="4" id="KW-1185">Reference proteome</keyword>
<sequence>MPDHQTPPPLTTRLKEDLPLSTDGLTGEGCGQSTEENLHMLAMIVGGTISTAQTDREFASLDRQAINDRLNHLVDIVHCVIKTMGSSLKNSPHQSYPASIVHSLGPFQEINHLNVQHAQLLNTSSELQNKFQTTRPNGLPFLDPPVQTPPIENPIITPKPCTNHVTCRPNVTEEVLKLNVQLEQLLETTSKLKDDLQTARDTIRELTVRNKLLERESKQLDTTQTRDKLVIQQLTKSEASFKLANQGLLNLSVRLINSNQPDSPDNKQPNCLFSKDQHTRSKVKFRDTTGNHLLAYKLIAQRSATISSSDQFSCFHRHRLAHCYSKNMTSSGFGTLDRRSRSSSTNFTSSSTASNQSSSDTSKRLPPTRQKNFTTCHSKLGACSSSVKSDLHWWPSTTKSLLPINFNPNSSIASSNQSSSSGPHTPSTPPMTYPPGLNIYSHQSEHESFPLLPSQAKNYANHLGATRPLPNLSPCLFTATPQADLPPFLYYFPFPSLVSPVLCHPFLSPVYRGGDCESPRYAHSSQSGSASIT</sequence>
<feature type="compositionally biased region" description="Low complexity" evidence="2">
    <location>
        <begin position="342"/>
        <end position="360"/>
    </location>
</feature>
<proteinExistence type="predicted"/>
<accession>A0A0L0UYZ4</accession>
<protein>
    <submittedName>
        <fullName evidence="3">Uncharacterized protein</fullName>
    </submittedName>
</protein>
<name>A0A0L0UYZ4_9BASI</name>